<name>E0VXK1_PEDHC</name>
<evidence type="ECO:0000313" key="4">
    <source>
        <dbReference type="Proteomes" id="UP000009046"/>
    </source>
</evidence>
<dbReference type="EMBL" id="DS235832">
    <property type="protein sequence ID" value="EEB18107.1"/>
    <property type="molecule type" value="Genomic_DNA"/>
</dbReference>
<sequence>MKNRSGKNEAKSRKLDIVVVLDVSKSGQPQEPPPRPRTIQQPPTAEFSLKCYSNT</sequence>
<dbReference type="AlphaFoldDB" id="E0VXK1"/>
<accession>E0VXK1</accession>
<reference evidence="2" key="2">
    <citation type="submission" date="2007-04" db="EMBL/GenBank/DDBJ databases">
        <title>The genome of the human body louse.</title>
        <authorList>
            <consortium name="The Human Body Louse Genome Consortium"/>
            <person name="Kirkness E."/>
            <person name="Walenz B."/>
            <person name="Hass B."/>
            <person name="Bruggner R."/>
            <person name="Strausberg R."/>
        </authorList>
    </citation>
    <scope>NUCLEOTIDE SEQUENCE</scope>
    <source>
        <strain evidence="2">USDA</strain>
    </source>
</reference>
<dbReference type="VEuPathDB" id="VectorBase:PHUM501440"/>
<evidence type="ECO:0000313" key="2">
    <source>
        <dbReference type="EMBL" id="EEB18107.1"/>
    </source>
</evidence>
<evidence type="ECO:0000313" key="3">
    <source>
        <dbReference type="EnsemblMetazoa" id="PHUM501440-PA"/>
    </source>
</evidence>
<dbReference type="CTD" id="8236367"/>
<dbReference type="EnsemblMetazoa" id="PHUM501440-RA">
    <property type="protein sequence ID" value="PHUM501440-PA"/>
    <property type="gene ID" value="PHUM501440"/>
</dbReference>
<organism>
    <name type="scientific">Pediculus humanus subsp. corporis</name>
    <name type="common">Body louse</name>
    <dbReference type="NCBI Taxonomy" id="121224"/>
    <lineage>
        <taxon>Eukaryota</taxon>
        <taxon>Metazoa</taxon>
        <taxon>Ecdysozoa</taxon>
        <taxon>Arthropoda</taxon>
        <taxon>Hexapoda</taxon>
        <taxon>Insecta</taxon>
        <taxon>Pterygota</taxon>
        <taxon>Neoptera</taxon>
        <taxon>Paraneoptera</taxon>
        <taxon>Psocodea</taxon>
        <taxon>Troctomorpha</taxon>
        <taxon>Phthiraptera</taxon>
        <taxon>Anoplura</taxon>
        <taxon>Pediculidae</taxon>
        <taxon>Pediculus</taxon>
    </lineage>
</organism>
<gene>
    <name evidence="3" type="primary">8236367</name>
    <name evidence="2" type="ORF">Phum_PHUM501440</name>
</gene>
<reference evidence="3" key="3">
    <citation type="submission" date="2020-05" db="UniProtKB">
        <authorList>
            <consortium name="EnsemblMetazoa"/>
        </authorList>
    </citation>
    <scope>IDENTIFICATION</scope>
    <source>
        <strain evidence="3">USDA</strain>
    </source>
</reference>
<proteinExistence type="predicted"/>
<reference evidence="2" key="1">
    <citation type="submission" date="2007-04" db="EMBL/GenBank/DDBJ databases">
        <title>Annotation of Pediculus humanus corporis strain USDA.</title>
        <authorList>
            <person name="Kirkness E."/>
            <person name="Hannick L."/>
            <person name="Hass B."/>
            <person name="Bruggner R."/>
            <person name="Lawson D."/>
            <person name="Bidwell S."/>
            <person name="Joardar V."/>
            <person name="Caler E."/>
            <person name="Walenz B."/>
            <person name="Inman J."/>
            <person name="Schobel S."/>
            <person name="Galinsky K."/>
            <person name="Amedeo P."/>
            <person name="Strausberg R."/>
        </authorList>
    </citation>
    <scope>NUCLEOTIDE SEQUENCE</scope>
    <source>
        <strain evidence="2">USDA</strain>
    </source>
</reference>
<dbReference type="GeneID" id="8236367"/>
<dbReference type="RefSeq" id="XP_002430845.1">
    <property type="nucleotide sequence ID" value="XM_002430800.1"/>
</dbReference>
<dbReference type="HOGENOM" id="CLU_3034768_0_0_1"/>
<dbReference type="Proteomes" id="UP000009046">
    <property type="component" value="Unassembled WGS sequence"/>
</dbReference>
<dbReference type="InParanoid" id="E0VXK1"/>
<dbReference type="EMBL" id="AAZO01006084">
    <property type="status" value="NOT_ANNOTATED_CDS"/>
    <property type="molecule type" value="Genomic_DNA"/>
</dbReference>
<feature type="region of interest" description="Disordered" evidence="1">
    <location>
        <begin position="22"/>
        <end position="55"/>
    </location>
</feature>
<protein>
    <submittedName>
        <fullName evidence="2 3">Uncharacterized protein</fullName>
    </submittedName>
</protein>
<dbReference type="KEGG" id="phu:Phum_PHUM501440"/>
<evidence type="ECO:0000256" key="1">
    <source>
        <dbReference type="SAM" id="MobiDB-lite"/>
    </source>
</evidence>
<keyword evidence="4" id="KW-1185">Reference proteome</keyword>